<name>A0A934PM60_9FLAO</name>
<accession>A0A934PM60</accession>
<reference evidence="1" key="1">
    <citation type="submission" date="2020-12" db="EMBL/GenBank/DDBJ databases">
        <title>Bacterial novel species Flavobacterium sp. SE-1-e isolated from soil.</title>
        <authorList>
            <person name="Jung H.-Y."/>
        </authorList>
    </citation>
    <scope>NUCLEOTIDE SEQUENCE</scope>
    <source>
        <strain evidence="1">SE-1-e</strain>
    </source>
</reference>
<sequence>MAVPLRNLFNEKSHSEYSKIILSNIPETSLCKHENFFSLVHYHLSSPNKFYDKFTSSLFSNFLDSTIKHSSNRKTLIESIAFNFYDLDQALKALDEINNKDIHEKNISHQEVEAIYEISNLYLYEYLKINDLILMGLIKPIAYYLRKKNNKGVEKLDIFNCVETLVTTKEFDFLSNAYNHTIRNAIAHGSVLFNGKSMIFRDKKKEISLTIKEFIKKFDELIDIVNGIAYAYRKFYLINLFVFEEKNILIPNSIKINELKTKAEHYAWKILYNYDTTVNHKKQCNLYVSTILNSRDFMNLSAYQTAIYLEHLMPNAYDTLFIQIKTKFKMPCWQSFDMNKLRAYINDGVQDIITDGTYFFDQKKFGKKLDHLKSYKNLFSNHLNYGKLIESRYIKFHSKSFYNVIEKHCLVLNKNAIGDIKSFIRNNTKLLLKEATNFKNTKTIFFSKEKQLSTKYIRVLIYLENMRERSFENSSFSDEKLIAILHMNKSKKIQNVLPSFGEKEENRYCSIFWSKNLPTIK</sequence>
<proteinExistence type="predicted"/>
<dbReference type="EMBL" id="JAEHFV010000002">
    <property type="protein sequence ID" value="MBK0369805.1"/>
    <property type="molecule type" value="Genomic_DNA"/>
</dbReference>
<gene>
    <name evidence="1" type="ORF">I5M07_08135</name>
</gene>
<keyword evidence="2" id="KW-1185">Reference proteome</keyword>
<dbReference type="RefSeq" id="WP_200105717.1">
    <property type="nucleotide sequence ID" value="NZ_JAEHFV010000002.1"/>
</dbReference>
<organism evidence="1 2">
    <name type="scientific">Flavobacterium agrisoli</name>
    <dbReference type="NCBI Taxonomy" id="2793066"/>
    <lineage>
        <taxon>Bacteria</taxon>
        <taxon>Pseudomonadati</taxon>
        <taxon>Bacteroidota</taxon>
        <taxon>Flavobacteriia</taxon>
        <taxon>Flavobacteriales</taxon>
        <taxon>Flavobacteriaceae</taxon>
        <taxon>Flavobacterium</taxon>
    </lineage>
</organism>
<protein>
    <submittedName>
        <fullName evidence="1">Uncharacterized protein</fullName>
    </submittedName>
</protein>
<evidence type="ECO:0000313" key="1">
    <source>
        <dbReference type="EMBL" id="MBK0369805.1"/>
    </source>
</evidence>
<dbReference type="Proteomes" id="UP000609172">
    <property type="component" value="Unassembled WGS sequence"/>
</dbReference>
<dbReference type="AlphaFoldDB" id="A0A934PM60"/>
<evidence type="ECO:0000313" key="2">
    <source>
        <dbReference type="Proteomes" id="UP000609172"/>
    </source>
</evidence>
<comment type="caution">
    <text evidence="1">The sequence shown here is derived from an EMBL/GenBank/DDBJ whole genome shotgun (WGS) entry which is preliminary data.</text>
</comment>